<comment type="caution">
    <text evidence="2">The sequence shown here is derived from an EMBL/GenBank/DDBJ whole genome shotgun (WGS) entry which is preliminary data.</text>
</comment>
<dbReference type="Proteomes" id="UP001385951">
    <property type="component" value="Unassembled WGS sequence"/>
</dbReference>
<feature type="region of interest" description="Disordered" evidence="1">
    <location>
        <begin position="1"/>
        <end position="32"/>
    </location>
</feature>
<dbReference type="EMBL" id="JASBNA010000003">
    <property type="protein sequence ID" value="KAK7693876.1"/>
    <property type="molecule type" value="Genomic_DNA"/>
</dbReference>
<organism evidence="2 3">
    <name type="scientific">Cerrena zonata</name>
    <dbReference type="NCBI Taxonomy" id="2478898"/>
    <lineage>
        <taxon>Eukaryota</taxon>
        <taxon>Fungi</taxon>
        <taxon>Dikarya</taxon>
        <taxon>Basidiomycota</taxon>
        <taxon>Agaricomycotina</taxon>
        <taxon>Agaricomycetes</taxon>
        <taxon>Polyporales</taxon>
        <taxon>Cerrenaceae</taxon>
        <taxon>Cerrena</taxon>
    </lineage>
</organism>
<protein>
    <submittedName>
        <fullName evidence="2">Uncharacterized protein</fullName>
    </submittedName>
</protein>
<evidence type="ECO:0000313" key="3">
    <source>
        <dbReference type="Proteomes" id="UP001385951"/>
    </source>
</evidence>
<sequence>MNDRYLSPYQGYSAHSPSLATASTPGYESPEYEPPFLLPIPGDMTVEPHPLPLYNQPPQRRHMRRPAQSTPIRCDDLLKTVDYRFITPPPSYRRHSFALSSIYEEDEEDEGSDVLRSPATSTSSGSCFPTKKLVISAKIVDFLNSLRDKLSKAGPTRVIKSNNRSTNLDLLL</sequence>
<feature type="compositionally biased region" description="Polar residues" evidence="1">
    <location>
        <begin position="13"/>
        <end position="26"/>
    </location>
</feature>
<feature type="region of interest" description="Disordered" evidence="1">
    <location>
        <begin position="107"/>
        <end position="126"/>
    </location>
</feature>
<gene>
    <name evidence="2" type="ORF">QCA50_003449</name>
</gene>
<accession>A0AAW0GKC1</accession>
<proteinExistence type="predicted"/>
<evidence type="ECO:0000256" key="1">
    <source>
        <dbReference type="SAM" id="MobiDB-lite"/>
    </source>
</evidence>
<keyword evidence="3" id="KW-1185">Reference proteome</keyword>
<dbReference type="AlphaFoldDB" id="A0AAW0GKC1"/>
<evidence type="ECO:0000313" key="2">
    <source>
        <dbReference type="EMBL" id="KAK7693876.1"/>
    </source>
</evidence>
<name>A0AAW0GKC1_9APHY</name>
<reference evidence="2 3" key="1">
    <citation type="submission" date="2022-09" db="EMBL/GenBank/DDBJ databases">
        <authorList>
            <person name="Palmer J.M."/>
        </authorList>
    </citation>
    <scope>NUCLEOTIDE SEQUENCE [LARGE SCALE GENOMIC DNA]</scope>
    <source>
        <strain evidence="2 3">DSM 7382</strain>
    </source>
</reference>